<dbReference type="Gene3D" id="3.30.70.20">
    <property type="match status" value="1"/>
</dbReference>
<reference evidence="6" key="1">
    <citation type="submission" date="2016-08" db="EMBL/GenBank/DDBJ databases">
        <authorList>
            <person name="Seilhamer J.J."/>
        </authorList>
    </citation>
    <scope>NUCLEOTIDE SEQUENCE</scope>
    <source>
        <strain evidence="6">86-1</strain>
    </source>
</reference>
<feature type="domain" description="4Fe-4S ferredoxin-type" evidence="5">
    <location>
        <begin position="45"/>
        <end position="74"/>
    </location>
</feature>
<dbReference type="Pfam" id="PF12838">
    <property type="entry name" value="Fer4_7"/>
    <property type="match status" value="1"/>
</dbReference>
<evidence type="ECO:0000256" key="1">
    <source>
        <dbReference type="ARBA" id="ARBA00022485"/>
    </source>
</evidence>
<dbReference type="InterPro" id="IPR050572">
    <property type="entry name" value="Fe-S_Ferredoxin"/>
</dbReference>
<feature type="domain" description="4Fe-4S ferredoxin-type" evidence="5">
    <location>
        <begin position="8"/>
        <end position="37"/>
    </location>
</feature>
<dbReference type="AlphaFoldDB" id="A0A212LA66"/>
<evidence type="ECO:0000256" key="3">
    <source>
        <dbReference type="ARBA" id="ARBA00023004"/>
    </source>
</evidence>
<keyword evidence="2" id="KW-0479">Metal-binding</keyword>
<dbReference type="InterPro" id="IPR017896">
    <property type="entry name" value="4Fe4S_Fe-S-bd"/>
</dbReference>
<evidence type="ECO:0000256" key="2">
    <source>
        <dbReference type="ARBA" id="ARBA00022723"/>
    </source>
</evidence>
<dbReference type="RefSeq" id="WP_232088348.1">
    <property type="nucleotide sequence ID" value="NZ_LT608333.1"/>
</dbReference>
<evidence type="ECO:0000256" key="4">
    <source>
        <dbReference type="ARBA" id="ARBA00023014"/>
    </source>
</evidence>
<sequence>MPAKTKEFTISINGELCKACGYCAEVCPKEVFSQAAAFNKQGYNPFQAAHSENCVGCLTCIALCPEFAISVTGADD</sequence>
<dbReference type="SUPFAM" id="SSF54862">
    <property type="entry name" value="4Fe-4S ferredoxins"/>
    <property type="match status" value="1"/>
</dbReference>
<keyword evidence="3" id="KW-0408">Iron</keyword>
<keyword evidence="4" id="KW-0411">Iron-sulfur</keyword>
<evidence type="ECO:0000313" key="6">
    <source>
        <dbReference type="EMBL" id="SCM74398.1"/>
    </source>
</evidence>
<dbReference type="GO" id="GO:0046872">
    <property type="term" value="F:metal ion binding"/>
    <property type="evidence" value="ECO:0007669"/>
    <property type="project" value="UniProtKB-KW"/>
</dbReference>
<dbReference type="PROSITE" id="PS00198">
    <property type="entry name" value="4FE4S_FER_1"/>
    <property type="match status" value="2"/>
</dbReference>
<accession>A0A212LA66</accession>
<gene>
    <name evidence="6" type="ORF">KL86DES1_21913</name>
</gene>
<dbReference type="PANTHER" id="PTHR43687">
    <property type="entry name" value="ADENYLYLSULFATE REDUCTASE, BETA SUBUNIT"/>
    <property type="match status" value="1"/>
</dbReference>
<proteinExistence type="predicted"/>
<dbReference type="PROSITE" id="PS51379">
    <property type="entry name" value="4FE4S_FER_2"/>
    <property type="match status" value="2"/>
</dbReference>
<keyword evidence="1" id="KW-0004">4Fe-4S</keyword>
<organism evidence="6">
    <name type="scientific">uncultured Desulfovibrio sp</name>
    <dbReference type="NCBI Taxonomy" id="167968"/>
    <lineage>
        <taxon>Bacteria</taxon>
        <taxon>Pseudomonadati</taxon>
        <taxon>Thermodesulfobacteriota</taxon>
        <taxon>Desulfovibrionia</taxon>
        <taxon>Desulfovibrionales</taxon>
        <taxon>Desulfovibrionaceae</taxon>
        <taxon>Desulfovibrio</taxon>
        <taxon>environmental samples</taxon>
    </lineage>
</organism>
<protein>
    <recommendedName>
        <fullName evidence="5">4Fe-4S ferredoxin-type domain-containing protein</fullName>
    </recommendedName>
</protein>
<name>A0A212LA66_9BACT</name>
<dbReference type="PANTHER" id="PTHR43687:SF4">
    <property type="entry name" value="BLR5484 PROTEIN"/>
    <property type="match status" value="1"/>
</dbReference>
<dbReference type="GO" id="GO:0051539">
    <property type="term" value="F:4 iron, 4 sulfur cluster binding"/>
    <property type="evidence" value="ECO:0007669"/>
    <property type="project" value="UniProtKB-KW"/>
</dbReference>
<dbReference type="EMBL" id="FMJC01000002">
    <property type="protein sequence ID" value="SCM74398.1"/>
    <property type="molecule type" value="Genomic_DNA"/>
</dbReference>
<evidence type="ECO:0000259" key="5">
    <source>
        <dbReference type="PROSITE" id="PS51379"/>
    </source>
</evidence>
<dbReference type="InterPro" id="IPR017900">
    <property type="entry name" value="4Fe4S_Fe_S_CS"/>
</dbReference>